<evidence type="ECO:0000256" key="1">
    <source>
        <dbReference type="SAM" id="Phobius"/>
    </source>
</evidence>
<feature type="transmembrane region" description="Helical" evidence="1">
    <location>
        <begin position="302"/>
        <end position="325"/>
    </location>
</feature>
<protein>
    <submittedName>
        <fullName evidence="2">Unannotated protein</fullName>
    </submittedName>
</protein>
<dbReference type="InterPro" id="IPR036890">
    <property type="entry name" value="HATPase_C_sf"/>
</dbReference>
<proteinExistence type="predicted"/>
<dbReference type="EMBL" id="CAFBLS010000270">
    <property type="protein sequence ID" value="CAB4885435.1"/>
    <property type="molecule type" value="Genomic_DNA"/>
</dbReference>
<dbReference type="Gene3D" id="3.30.565.10">
    <property type="entry name" value="Histidine kinase-like ATPase, C-terminal domain"/>
    <property type="match status" value="1"/>
</dbReference>
<feature type="transmembrane region" description="Helical" evidence="1">
    <location>
        <begin position="39"/>
        <end position="60"/>
    </location>
</feature>
<feature type="transmembrane region" description="Helical" evidence="1">
    <location>
        <begin position="345"/>
        <end position="365"/>
    </location>
</feature>
<feature type="transmembrane region" description="Helical" evidence="1">
    <location>
        <begin position="12"/>
        <end position="33"/>
    </location>
</feature>
<feature type="transmembrane region" description="Helical" evidence="1">
    <location>
        <begin position="247"/>
        <end position="264"/>
    </location>
</feature>
<sequence length="597" mass="64604">MTLWRRLGGPDAVSWPLFWVSFAASTLAQFALPPLPIPFHVRIVSLTVAQIAMFVPLVIIRRSLARPAGRSHPWLVISGFVLATVIRAMMLTVMLDWLDGQHDVGVLRRLAGSFPSTMLIFIVTSLIVSTSREQARAQAGLRQLRDELIATQHMMTAQINQQTQDSVALTQVRLFAELEAVTSAPGHRAAIDALRHLANEVVRPMSHELAQSVPTWQPTPHPEPTAPVQWNKVFVLLTERAPFMPRATAALMTFFMASAAVVYMPDSALAVVLTTALGTWLGLSVANTALARILPLSRVRPALAAIAIAAWVAGTLPSIIVAVVVRSHVIDANAGMGVATGNAVGATLALCGAVFVGGLAVLVAVSRGINDARRRTIAELAESTERLRVELVRLHQTEWYQQRALARALHGRLQSAIVAAALRLDAAVRSNTADDALIEDIQSEISDQINVLGVRAEQPIDYRQFVMEFGEVWSRVADVGVVTDPAAHDALDADPITRAITMEICAEAVSNAIRHGGATHVEVEVRLPQSGVLLLDVRSDAATALARSQPGLGSRLLDECTLRWSERTTDDGRELTAWCPIGRSPFDRAVPEAHGER</sequence>
<evidence type="ECO:0000313" key="2">
    <source>
        <dbReference type="EMBL" id="CAB4885435.1"/>
    </source>
</evidence>
<gene>
    <name evidence="2" type="ORF">UFOPK3402_01753</name>
</gene>
<accession>A0A6J7EWH2</accession>
<keyword evidence="1" id="KW-0812">Transmembrane</keyword>
<dbReference type="AlphaFoldDB" id="A0A6J7EWH2"/>
<organism evidence="2">
    <name type="scientific">freshwater metagenome</name>
    <dbReference type="NCBI Taxonomy" id="449393"/>
    <lineage>
        <taxon>unclassified sequences</taxon>
        <taxon>metagenomes</taxon>
        <taxon>ecological metagenomes</taxon>
    </lineage>
</organism>
<feature type="transmembrane region" description="Helical" evidence="1">
    <location>
        <begin position="110"/>
        <end position="128"/>
    </location>
</feature>
<keyword evidence="1" id="KW-1133">Transmembrane helix</keyword>
<feature type="transmembrane region" description="Helical" evidence="1">
    <location>
        <begin position="72"/>
        <end position="90"/>
    </location>
</feature>
<reference evidence="2" key="1">
    <citation type="submission" date="2020-05" db="EMBL/GenBank/DDBJ databases">
        <authorList>
            <person name="Chiriac C."/>
            <person name="Salcher M."/>
            <person name="Ghai R."/>
            <person name="Kavagutti S V."/>
        </authorList>
    </citation>
    <scope>NUCLEOTIDE SEQUENCE</scope>
</reference>
<keyword evidence="1" id="KW-0472">Membrane</keyword>
<name>A0A6J7EWH2_9ZZZZ</name>
<feature type="transmembrane region" description="Helical" evidence="1">
    <location>
        <begin position="270"/>
        <end position="290"/>
    </location>
</feature>